<dbReference type="GO" id="GO:0000139">
    <property type="term" value="C:Golgi membrane"/>
    <property type="evidence" value="ECO:0007669"/>
    <property type="project" value="UniProtKB-SubCell"/>
</dbReference>
<protein>
    <recommendedName>
        <fullName evidence="6">Exostosin GT47 domain-containing protein</fullName>
    </recommendedName>
</protein>
<comment type="similarity">
    <text evidence="2">Belongs to the glycosyltransferase 47 family.</text>
</comment>
<keyword evidence="4" id="KW-0812">Transmembrane</keyword>
<evidence type="ECO:0000256" key="5">
    <source>
        <dbReference type="ARBA" id="ARBA00023034"/>
    </source>
</evidence>
<evidence type="ECO:0000256" key="4">
    <source>
        <dbReference type="ARBA" id="ARBA00022968"/>
    </source>
</evidence>
<dbReference type="PANTHER" id="PTHR11062">
    <property type="entry name" value="EXOSTOSIN HEPARAN SULFATE GLYCOSYLTRANSFERASE -RELATED"/>
    <property type="match status" value="1"/>
</dbReference>
<evidence type="ECO:0000259" key="6">
    <source>
        <dbReference type="Pfam" id="PF03016"/>
    </source>
</evidence>
<dbReference type="GO" id="GO:0016757">
    <property type="term" value="F:glycosyltransferase activity"/>
    <property type="evidence" value="ECO:0007669"/>
    <property type="project" value="UniProtKB-KW"/>
</dbReference>
<keyword evidence="8" id="KW-1185">Reference proteome</keyword>
<dbReference type="InterPro" id="IPR004263">
    <property type="entry name" value="Exostosin"/>
</dbReference>
<evidence type="ECO:0000256" key="2">
    <source>
        <dbReference type="ARBA" id="ARBA00010271"/>
    </source>
</evidence>
<comment type="caution">
    <text evidence="7">The sequence shown here is derived from an EMBL/GenBank/DDBJ whole genome shotgun (WGS) entry which is preliminary data.</text>
</comment>
<keyword evidence="4" id="KW-0735">Signal-anchor</keyword>
<keyword evidence="5" id="KW-0333">Golgi apparatus</keyword>
<gene>
    <name evidence="7" type="ORF">SO802_003491</name>
</gene>
<sequence length="394" mass="45857">MSYSWRIEKGLARARRAIKEAARSRSYTLNPEDEFVPRGSIYINPYAFHQSHAEMLKRFKVWPYKEGELPIFHRGPMTNIYSTEGQFMDELESGESPFLAKDPNEATAFYIPVSITNIIEFVYKPRIIYTPKPLQKVVKDYMEIISKKHPYWNRSDGADHFMVSCHDWGPKISFDDRMFYKHFIRVLCNANTTEGFDPARDASLPEVKIASGNLNPPSFSQPLNNRSILAFFAGGEHGIVRRILLRYWKDNDPDIQVHEYLPKNLNYFEFMGKSRFCLCPSGYEVASPRVVESIFAECVPVLISDGYVPPFSDVLDWSQFSIQIPVAKIPEIKKILQGISEDEFLEKRKRVIQVHRHFVINRPAKPYDLLHMVMHSVWLRRLNIRLPLYNASIN</sequence>
<organism evidence="7 8">
    <name type="scientific">Lithocarpus litseifolius</name>
    <dbReference type="NCBI Taxonomy" id="425828"/>
    <lineage>
        <taxon>Eukaryota</taxon>
        <taxon>Viridiplantae</taxon>
        <taxon>Streptophyta</taxon>
        <taxon>Embryophyta</taxon>
        <taxon>Tracheophyta</taxon>
        <taxon>Spermatophyta</taxon>
        <taxon>Magnoliopsida</taxon>
        <taxon>eudicotyledons</taxon>
        <taxon>Gunneridae</taxon>
        <taxon>Pentapetalae</taxon>
        <taxon>rosids</taxon>
        <taxon>fabids</taxon>
        <taxon>Fagales</taxon>
        <taxon>Fagaceae</taxon>
        <taxon>Lithocarpus</taxon>
    </lineage>
</organism>
<dbReference type="AlphaFoldDB" id="A0AAW2E0U1"/>
<evidence type="ECO:0000313" key="7">
    <source>
        <dbReference type="EMBL" id="KAL0016422.1"/>
    </source>
</evidence>
<dbReference type="Proteomes" id="UP001459277">
    <property type="component" value="Unassembled WGS sequence"/>
</dbReference>
<accession>A0AAW2E0U1</accession>
<keyword evidence="3" id="KW-0808">Transferase</keyword>
<comment type="subcellular location">
    <subcellularLocation>
        <location evidence="1">Golgi apparatus membrane</location>
        <topology evidence="1">Single-pass type II membrane protein</topology>
    </subcellularLocation>
</comment>
<dbReference type="Pfam" id="PF03016">
    <property type="entry name" value="Exostosin_GT47"/>
    <property type="match status" value="1"/>
</dbReference>
<dbReference type="EMBL" id="JAZDWU010000001">
    <property type="protein sequence ID" value="KAL0016422.1"/>
    <property type="molecule type" value="Genomic_DNA"/>
</dbReference>
<evidence type="ECO:0000256" key="1">
    <source>
        <dbReference type="ARBA" id="ARBA00004323"/>
    </source>
</evidence>
<evidence type="ECO:0000313" key="8">
    <source>
        <dbReference type="Proteomes" id="UP001459277"/>
    </source>
</evidence>
<keyword evidence="3" id="KW-0328">Glycosyltransferase</keyword>
<feature type="domain" description="Exostosin GT47" evidence="6">
    <location>
        <begin position="40"/>
        <end position="338"/>
    </location>
</feature>
<evidence type="ECO:0000256" key="3">
    <source>
        <dbReference type="ARBA" id="ARBA00022676"/>
    </source>
</evidence>
<dbReference type="InterPro" id="IPR040911">
    <property type="entry name" value="Exostosin_GT47"/>
</dbReference>
<dbReference type="PANTHER" id="PTHR11062:SF365">
    <property type="entry name" value="EXOSTOSIN GT47 DOMAIN-CONTAINING PROTEIN"/>
    <property type="match status" value="1"/>
</dbReference>
<reference evidence="7 8" key="1">
    <citation type="submission" date="2024-01" db="EMBL/GenBank/DDBJ databases">
        <title>A telomere-to-telomere, gap-free genome of sweet tea (Lithocarpus litseifolius).</title>
        <authorList>
            <person name="Zhou J."/>
        </authorList>
    </citation>
    <scope>NUCLEOTIDE SEQUENCE [LARGE SCALE GENOMIC DNA]</scope>
    <source>
        <strain evidence="7">Zhou-2022a</strain>
        <tissue evidence="7">Leaf</tissue>
    </source>
</reference>
<proteinExistence type="inferred from homology"/>
<name>A0AAW2E0U1_9ROSI</name>